<evidence type="ECO:0000313" key="1">
    <source>
        <dbReference type="Proteomes" id="UP000887565"/>
    </source>
</evidence>
<dbReference type="WBParaSite" id="nRc.2.0.1.t32599-RA">
    <property type="protein sequence ID" value="nRc.2.0.1.t32599-RA"/>
    <property type="gene ID" value="nRc.2.0.1.g32599"/>
</dbReference>
<evidence type="ECO:0000313" key="2">
    <source>
        <dbReference type="WBParaSite" id="nRc.2.0.1.t32599-RA"/>
    </source>
</evidence>
<protein>
    <submittedName>
        <fullName evidence="2">Uncharacterized protein</fullName>
    </submittedName>
</protein>
<organism evidence="1 2">
    <name type="scientific">Romanomermis culicivorax</name>
    <name type="common">Nematode worm</name>
    <dbReference type="NCBI Taxonomy" id="13658"/>
    <lineage>
        <taxon>Eukaryota</taxon>
        <taxon>Metazoa</taxon>
        <taxon>Ecdysozoa</taxon>
        <taxon>Nematoda</taxon>
        <taxon>Enoplea</taxon>
        <taxon>Dorylaimia</taxon>
        <taxon>Mermithida</taxon>
        <taxon>Mermithoidea</taxon>
        <taxon>Mermithidae</taxon>
        <taxon>Romanomermis</taxon>
    </lineage>
</organism>
<name>A0A915K1P4_ROMCU</name>
<sequence>MPRVQHSQSYRFARPNFHLVPPSAVTAPAAPPTSTNVDVTMPPLANDLNEMRRTAAVLNAALRQANWKALRMAHLRRRAVTSAPPPPLPYVTAQSPGAPTPPLHESGVQKLADELRKEKLVRKLQNGQTHSMTEGLSLETSLSGLSVACASKLFYIDEYFLVAQTIVKIVKITSIILSARNSVWREVHVDCRISIFHEEDQYLL</sequence>
<dbReference type="AlphaFoldDB" id="A0A915K1P4"/>
<accession>A0A915K1P4</accession>
<reference evidence="2" key="1">
    <citation type="submission" date="2022-11" db="UniProtKB">
        <authorList>
            <consortium name="WormBaseParasite"/>
        </authorList>
    </citation>
    <scope>IDENTIFICATION</scope>
</reference>
<keyword evidence="1" id="KW-1185">Reference proteome</keyword>
<proteinExistence type="predicted"/>
<dbReference type="Proteomes" id="UP000887565">
    <property type="component" value="Unplaced"/>
</dbReference>